<sequence length="137" mass="15838">MENHRKRYKYPLKNVIQDFWDDGSGKFIVGLLIIIFSLLVVSVVTEITTPSDEEVSSLTQDYIEIQLGDEYELEAWEFDIIHLFASTTVEVSYIGIDSKTGKKKEVMEETVPLTEMNETIDKEETKKRLEKEIKTAN</sequence>
<evidence type="ECO:0000313" key="2">
    <source>
        <dbReference type="EMBL" id="EDH0842364.1"/>
    </source>
</evidence>
<evidence type="ECO:0000256" key="1">
    <source>
        <dbReference type="SAM" id="Phobius"/>
    </source>
</evidence>
<comment type="caution">
    <text evidence="2">The sequence shown here is derived from an EMBL/GenBank/DDBJ whole genome shotgun (WGS) entry which is preliminary data.</text>
</comment>
<dbReference type="Proteomes" id="UP000335978">
    <property type="component" value="Unassembled WGS sequence"/>
</dbReference>
<keyword evidence="1" id="KW-0472">Membrane</keyword>
<name>A0A9P2C1T4_LISMN</name>
<reference evidence="2 3" key="1">
    <citation type="submission" date="2019-10" db="EMBL/GenBank/DDBJ databases">
        <authorList>
            <consortium name="GenomeTrakr: Next Generation Sequencing Network for Food Pathogen Tracability"/>
        </authorList>
    </citation>
    <scope>NUCLEOTIDE SEQUENCE [LARGE SCALE GENOMIC DNA]</scope>
    <source>
        <strain evidence="2 3">CFSAN085184</strain>
    </source>
</reference>
<organism evidence="2 3">
    <name type="scientific">Listeria monocytogenes</name>
    <dbReference type="NCBI Taxonomy" id="1639"/>
    <lineage>
        <taxon>Bacteria</taxon>
        <taxon>Bacillati</taxon>
        <taxon>Bacillota</taxon>
        <taxon>Bacilli</taxon>
        <taxon>Bacillales</taxon>
        <taxon>Listeriaceae</taxon>
        <taxon>Listeria</taxon>
    </lineage>
</organism>
<evidence type="ECO:0000313" key="3">
    <source>
        <dbReference type="Proteomes" id="UP000335978"/>
    </source>
</evidence>
<dbReference type="EMBL" id="AAMGHX010000007">
    <property type="protein sequence ID" value="EDH0842364.1"/>
    <property type="molecule type" value="Genomic_DNA"/>
</dbReference>
<keyword evidence="1" id="KW-0812">Transmembrane</keyword>
<protein>
    <submittedName>
        <fullName evidence="2">Uncharacterized protein</fullName>
    </submittedName>
</protein>
<gene>
    <name evidence="2" type="ORF">GCV64_14855</name>
</gene>
<accession>A0A9P2C1T4</accession>
<dbReference type="AlphaFoldDB" id="A0A9P2C1T4"/>
<feature type="transmembrane region" description="Helical" evidence="1">
    <location>
        <begin position="27"/>
        <end position="45"/>
    </location>
</feature>
<keyword evidence="1" id="KW-1133">Transmembrane helix</keyword>
<proteinExistence type="predicted"/>